<name>A0A6I8M459_9PSEU</name>
<proteinExistence type="predicted"/>
<evidence type="ECO:0008006" key="5">
    <source>
        <dbReference type="Google" id="ProtNLM"/>
    </source>
</evidence>
<feature type="transmembrane region" description="Helical" evidence="2">
    <location>
        <begin position="387"/>
        <end position="410"/>
    </location>
</feature>
<protein>
    <recommendedName>
        <fullName evidence="5">Glycosyltransferase RgtA/B/C/D-like domain-containing protein</fullName>
    </recommendedName>
</protein>
<organism evidence="3 4">
    <name type="scientific">Amycolatopsis camponoti</name>
    <dbReference type="NCBI Taxonomy" id="2606593"/>
    <lineage>
        <taxon>Bacteria</taxon>
        <taxon>Bacillati</taxon>
        <taxon>Actinomycetota</taxon>
        <taxon>Actinomycetes</taxon>
        <taxon>Pseudonocardiales</taxon>
        <taxon>Pseudonocardiaceae</taxon>
        <taxon>Amycolatopsis</taxon>
    </lineage>
</organism>
<feature type="transmembrane region" description="Helical" evidence="2">
    <location>
        <begin position="138"/>
        <end position="158"/>
    </location>
</feature>
<sequence>MKLEVPKRRLGAEAKLGIGVFGTSFALFVLRFLVPRPVAMSNNGDGGRVLCGAGITWKGLPEAFVHLAYTPAPGVPPCRPTYLLTQSWLADLAVRIGRLIGLPGTLSLVVLGLLSSLVAAAAIAAIVLGLPCSRRVRLAAAAGLLLVVADSAFFGYFAAILGEGAAFLGLLLIAGGLLLTAREGRWSYAGMAVTFAGGVLAVNAKVQTLTIFPILALAVFLVRPGALRGPKRWAAAVLVVGALGGVTLLAQQSVEPARAPDGTYSEFPGDDSREINVFNSIFLNIVDGEHDTQADLAELGLPPSFAQYAGNGWWHPHPATTDPLYQRYRGQMTRENVVAYFASHPGRTLEVLNRAATDQLTARPDYLGSFDQEAGFAPHAQEYRVPVVSWLTGLLSPLGLFALVPIWLFVLVRAWTQRRGALGVVLAFLFAVSLTQFGAAALGDGIEGVKHQSVALFTILLALVLAALPQSRSSEPRWGRNSSVGGPSTSCCPTRFAGGFGQNGGTSSSTKTSSPAKPTRKIVDDDASL</sequence>
<feature type="region of interest" description="Disordered" evidence="1">
    <location>
        <begin position="473"/>
        <end position="529"/>
    </location>
</feature>
<feature type="transmembrane region" description="Helical" evidence="2">
    <location>
        <begin position="12"/>
        <end position="34"/>
    </location>
</feature>
<keyword evidence="2" id="KW-0812">Transmembrane</keyword>
<evidence type="ECO:0000313" key="3">
    <source>
        <dbReference type="EMBL" id="VVJ23716.1"/>
    </source>
</evidence>
<feature type="transmembrane region" description="Helical" evidence="2">
    <location>
        <begin position="449"/>
        <end position="468"/>
    </location>
</feature>
<gene>
    <name evidence="3" type="ORF">AA23TX_08604</name>
</gene>
<reference evidence="3 4" key="1">
    <citation type="submission" date="2019-09" db="EMBL/GenBank/DDBJ databases">
        <authorList>
            <person name="Leyn A S."/>
        </authorList>
    </citation>
    <scope>NUCLEOTIDE SEQUENCE [LARGE SCALE GENOMIC DNA]</scope>
    <source>
        <strain evidence="3">AA231_1</strain>
    </source>
</reference>
<feature type="transmembrane region" description="Helical" evidence="2">
    <location>
        <begin position="233"/>
        <end position="250"/>
    </location>
</feature>
<evidence type="ECO:0000313" key="4">
    <source>
        <dbReference type="Proteomes" id="UP000399805"/>
    </source>
</evidence>
<dbReference type="EMBL" id="CABVGP010000003">
    <property type="protein sequence ID" value="VVJ23716.1"/>
    <property type="molecule type" value="Genomic_DNA"/>
</dbReference>
<keyword evidence="2" id="KW-0472">Membrane</keyword>
<feature type="transmembrane region" description="Helical" evidence="2">
    <location>
        <begin position="422"/>
        <end position="443"/>
    </location>
</feature>
<accession>A0A6I8M459</accession>
<feature type="transmembrane region" description="Helical" evidence="2">
    <location>
        <begin position="210"/>
        <end position="226"/>
    </location>
</feature>
<feature type="transmembrane region" description="Helical" evidence="2">
    <location>
        <begin position="188"/>
        <end position="204"/>
    </location>
</feature>
<feature type="compositionally biased region" description="Polar residues" evidence="1">
    <location>
        <begin position="480"/>
        <end position="492"/>
    </location>
</feature>
<keyword evidence="4" id="KW-1185">Reference proteome</keyword>
<feature type="transmembrane region" description="Helical" evidence="2">
    <location>
        <begin position="164"/>
        <end position="181"/>
    </location>
</feature>
<keyword evidence="2" id="KW-1133">Transmembrane helix</keyword>
<evidence type="ECO:0000256" key="2">
    <source>
        <dbReference type="SAM" id="Phobius"/>
    </source>
</evidence>
<evidence type="ECO:0000256" key="1">
    <source>
        <dbReference type="SAM" id="MobiDB-lite"/>
    </source>
</evidence>
<feature type="transmembrane region" description="Helical" evidence="2">
    <location>
        <begin position="108"/>
        <end position="131"/>
    </location>
</feature>
<feature type="compositionally biased region" description="Low complexity" evidence="1">
    <location>
        <begin position="506"/>
        <end position="517"/>
    </location>
</feature>
<dbReference type="Proteomes" id="UP000399805">
    <property type="component" value="Unassembled WGS sequence"/>
</dbReference>
<dbReference type="RefSeq" id="WP_230863045.1">
    <property type="nucleotide sequence ID" value="NZ_CABVGP010000003.1"/>
</dbReference>
<dbReference type="AlphaFoldDB" id="A0A6I8M459"/>